<evidence type="ECO:0000256" key="2">
    <source>
        <dbReference type="SAM" id="MobiDB-lite"/>
    </source>
</evidence>
<dbReference type="GO" id="GO:0008270">
    <property type="term" value="F:zinc ion binding"/>
    <property type="evidence" value="ECO:0007669"/>
    <property type="project" value="InterPro"/>
</dbReference>
<feature type="region of interest" description="Disordered" evidence="2">
    <location>
        <begin position="374"/>
        <end position="398"/>
    </location>
</feature>
<dbReference type="Proteomes" id="UP001244011">
    <property type="component" value="Unassembled WGS sequence"/>
</dbReference>
<feature type="compositionally biased region" description="Low complexity" evidence="2">
    <location>
        <begin position="286"/>
        <end position="296"/>
    </location>
</feature>
<feature type="compositionally biased region" description="Pro residues" evidence="2">
    <location>
        <begin position="374"/>
        <end position="383"/>
    </location>
</feature>
<accession>A0AAJ0BQF9</accession>
<dbReference type="GO" id="GO:0000981">
    <property type="term" value="F:DNA-binding transcription factor activity, RNA polymerase II-specific"/>
    <property type="evidence" value="ECO:0007669"/>
    <property type="project" value="InterPro"/>
</dbReference>
<organism evidence="4 5">
    <name type="scientific">Phialemonium atrogriseum</name>
    <dbReference type="NCBI Taxonomy" id="1093897"/>
    <lineage>
        <taxon>Eukaryota</taxon>
        <taxon>Fungi</taxon>
        <taxon>Dikarya</taxon>
        <taxon>Ascomycota</taxon>
        <taxon>Pezizomycotina</taxon>
        <taxon>Sordariomycetes</taxon>
        <taxon>Sordariomycetidae</taxon>
        <taxon>Cephalothecales</taxon>
        <taxon>Cephalothecaceae</taxon>
        <taxon>Phialemonium</taxon>
    </lineage>
</organism>
<dbReference type="CDD" id="cd12148">
    <property type="entry name" value="fungal_TF_MHR"/>
    <property type="match status" value="1"/>
</dbReference>
<dbReference type="InterPro" id="IPR053181">
    <property type="entry name" value="EcdB-like_regulator"/>
</dbReference>
<gene>
    <name evidence="4" type="ORF">QBC33DRAFT_581910</name>
</gene>
<dbReference type="SMART" id="SM00066">
    <property type="entry name" value="GAL4"/>
    <property type="match status" value="1"/>
</dbReference>
<sequence>MFNSYPSLYIPALCCLHPLRPPPLSPRSAPPPASATENPAKRRLSPAPDSAASRRSRPKTPRPTNPGNDAEIGPEAMSSSEGSTSATIDNPAAARVPATVAAATPYVRRKRAIAACQFCRLRKTKCDNVRPVCGSCRHHQARCVYADGSEGDGLQVGLDEAESRHREVLERLDDIRNLLARSSHMSDARGSAALEMGSHLSGLGTLAGNRMGQESAGVGGVETESASDHQPSSSATAYFQYTKCESILKWSVLSGVMSDEDAAIDSFIFDAYVRGDGEEREPVPESAAGSASPASCGGAGQHPKTTPFLGQSVREHAFVILCRKFLALVNYRNPLLDAHDLLSYARSVAEEGLGWDAKSCLVVSLAPYSRAWAPPPSVQPSPSPAAVRRDSAVPPDVMSESDDEAAEAYYEAAQRRLGCLGTSLVDVHCFYYACLLEKFAFRPLQSWMYLQQAATRLRVYHMERRGEEKRRHTSGQDDSHHFEQRAFWTIRKAEREFATELGITLASDLTGFEYPATFSTPPESMNHLSPNGDGDDTDMSDVFSPRRNESIWFFYVTEISLRRTLDEVLSVIYEKGEQSWIENIDLVCRQYYESEKQISDWQSHLPPSMRYDAASQPNNEMGYYLESRLEEWNECILRPLVYYCLHYPPSKPPTPSITALAQRDMTLCVNCILRCASYDRHGGTWVVLRRAFRCTLIMLAAVVADGPLRPPENWRELTRTSIATLARWSVGGVRDLQRMRRVLERVFCAVCNLEADRMLVESRGV</sequence>
<name>A0AAJ0BQF9_9PEZI</name>
<dbReference type="InterPro" id="IPR001138">
    <property type="entry name" value="Zn2Cys6_DnaBD"/>
</dbReference>
<dbReference type="GeneID" id="85314485"/>
<feature type="region of interest" description="Disordered" evidence="2">
    <location>
        <begin position="213"/>
        <end position="232"/>
    </location>
</feature>
<keyword evidence="1" id="KW-0539">Nucleus</keyword>
<evidence type="ECO:0000256" key="1">
    <source>
        <dbReference type="ARBA" id="ARBA00023242"/>
    </source>
</evidence>
<dbReference type="PANTHER" id="PTHR47785">
    <property type="entry name" value="ZN(II)2CYS6 TRANSCRIPTION FACTOR (EUROFUNG)-RELATED-RELATED"/>
    <property type="match status" value="1"/>
</dbReference>
<dbReference type="PROSITE" id="PS50048">
    <property type="entry name" value="ZN2_CY6_FUNGAL_2"/>
    <property type="match status" value="1"/>
</dbReference>
<dbReference type="AlphaFoldDB" id="A0AAJ0BQF9"/>
<feature type="domain" description="Zn(2)-C6 fungal-type" evidence="3">
    <location>
        <begin position="115"/>
        <end position="145"/>
    </location>
</feature>
<dbReference type="Pfam" id="PF00172">
    <property type="entry name" value="Zn_clus"/>
    <property type="match status" value="1"/>
</dbReference>
<dbReference type="RefSeq" id="XP_060278395.1">
    <property type="nucleotide sequence ID" value="XM_060431298.1"/>
</dbReference>
<dbReference type="InterPro" id="IPR036864">
    <property type="entry name" value="Zn2-C6_fun-type_DNA-bd_sf"/>
</dbReference>
<feature type="compositionally biased region" description="Pro residues" evidence="2">
    <location>
        <begin position="23"/>
        <end position="33"/>
    </location>
</feature>
<keyword evidence="5" id="KW-1185">Reference proteome</keyword>
<evidence type="ECO:0000313" key="4">
    <source>
        <dbReference type="EMBL" id="KAK1762182.1"/>
    </source>
</evidence>
<dbReference type="CDD" id="cd00067">
    <property type="entry name" value="GAL4"/>
    <property type="match status" value="1"/>
</dbReference>
<evidence type="ECO:0000259" key="3">
    <source>
        <dbReference type="PROSITE" id="PS50048"/>
    </source>
</evidence>
<reference evidence="4" key="1">
    <citation type="submission" date="2023-06" db="EMBL/GenBank/DDBJ databases">
        <title>Genome-scale phylogeny and comparative genomics of the fungal order Sordariales.</title>
        <authorList>
            <consortium name="Lawrence Berkeley National Laboratory"/>
            <person name="Hensen N."/>
            <person name="Bonometti L."/>
            <person name="Westerberg I."/>
            <person name="Brannstrom I.O."/>
            <person name="Guillou S."/>
            <person name="Cros-Aarteil S."/>
            <person name="Calhoun S."/>
            <person name="Haridas S."/>
            <person name="Kuo A."/>
            <person name="Mondo S."/>
            <person name="Pangilinan J."/>
            <person name="Riley R."/>
            <person name="Labutti K."/>
            <person name="Andreopoulos B."/>
            <person name="Lipzen A."/>
            <person name="Chen C."/>
            <person name="Yanf M."/>
            <person name="Daum C."/>
            <person name="Ng V."/>
            <person name="Clum A."/>
            <person name="Steindorff A."/>
            <person name="Ohm R."/>
            <person name="Martin F."/>
            <person name="Silar P."/>
            <person name="Natvig D."/>
            <person name="Lalanne C."/>
            <person name="Gautier V."/>
            <person name="Ament-Velasquez S.L."/>
            <person name="Kruys A."/>
            <person name="Hutchinson M.I."/>
            <person name="Powell A.J."/>
            <person name="Barry K."/>
            <person name="Miller A.N."/>
            <person name="Grigoriev I.V."/>
            <person name="Debuchy R."/>
            <person name="Gladieux P."/>
            <person name="Thoren M.H."/>
            <person name="Johannesson H."/>
        </authorList>
    </citation>
    <scope>NUCLEOTIDE SEQUENCE</scope>
    <source>
        <strain evidence="4">8032-3</strain>
    </source>
</reference>
<dbReference type="PANTHER" id="PTHR47785:SF5">
    <property type="entry name" value="ZN(II)2CYS6 TRANSCRIPTION FACTOR (EUROFUNG)"/>
    <property type="match status" value="1"/>
</dbReference>
<proteinExistence type="predicted"/>
<feature type="region of interest" description="Disordered" evidence="2">
    <location>
        <begin position="23"/>
        <end position="90"/>
    </location>
</feature>
<comment type="caution">
    <text evidence="4">The sequence shown here is derived from an EMBL/GenBank/DDBJ whole genome shotgun (WGS) entry which is preliminary data.</text>
</comment>
<dbReference type="PROSITE" id="PS00463">
    <property type="entry name" value="ZN2_CY6_FUNGAL_1"/>
    <property type="match status" value="1"/>
</dbReference>
<protein>
    <recommendedName>
        <fullName evidence="3">Zn(2)-C6 fungal-type domain-containing protein</fullName>
    </recommendedName>
</protein>
<dbReference type="SUPFAM" id="SSF57701">
    <property type="entry name" value="Zn2/Cys6 DNA-binding domain"/>
    <property type="match status" value="1"/>
</dbReference>
<dbReference type="EMBL" id="MU839041">
    <property type="protein sequence ID" value="KAK1762182.1"/>
    <property type="molecule type" value="Genomic_DNA"/>
</dbReference>
<dbReference type="Gene3D" id="4.10.240.10">
    <property type="entry name" value="Zn(2)-C6 fungal-type DNA-binding domain"/>
    <property type="match status" value="1"/>
</dbReference>
<feature type="region of interest" description="Disordered" evidence="2">
    <location>
        <begin position="279"/>
        <end position="303"/>
    </location>
</feature>
<feature type="compositionally biased region" description="Polar residues" evidence="2">
    <location>
        <begin position="77"/>
        <end position="88"/>
    </location>
</feature>
<evidence type="ECO:0000313" key="5">
    <source>
        <dbReference type="Proteomes" id="UP001244011"/>
    </source>
</evidence>